<dbReference type="Pfam" id="PF17852">
    <property type="entry name" value="Dynein_AAA_lid"/>
    <property type="match status" value="1"/>
</dbReference>
<evidence type="ECO:0000259" key="15">
    <source>
        <dbReference type="Pfam" id="PF12774"/>
    </source>
</evidence>
<keyword evidence="18" id="KW-1185">Reference proteome</keyword>
<accession>A0A9N9H171</accession>
<keyword evidence="7" id="KW-0243">Dynein</keyword>
<feature type="coiled-coil region" evidence="13">
    <location>
        <begin position="219"/>
        <end position="254"/>
    </location>
</feature>
<evidence type="ECO:0000256" key="4">
    <source>
        <dbReference type="ARBA" id="ARBA00022701"/>
    </source>
</evidence>
<dbReference type="FunFam" id="1.20.140.100:FF:000002">
    <property type="entry name" value="Cytoplasmic dynein heavy chain 1"/>
    <property type="match status" value="1"/>
</dbReference>
<name>A0A9N9H171_9GLOM</name>
<dbReference type="GO" id="GO:0045505">
    <property type="term" value="F:dynein intermediate chain binding"/>
    <property type="evidence" value="ECO:0007669"/>
    <property type="project" value="InterPro"/>
</dbReference>
<dbReference type="InterPro" id="IPR042222">
    <property type="entry name" value="Dynein_2_N"/>
</dbReference>
<keyword evidence="12" id="KW-0966">Cell projection</keyword>
<evidence type="ECO:0000256" key="8">
    <source>
        <dbReference type="ARBA" id="ARBA00023054"/>
    </source>
</evidence>
<evidence type="ECO:0000256" key="13">
    <source>
        <dbReference type="SAM" id="Coils"/>
    </source>
</evidence>
<dbReference type="InterPro" id="IPR035699">
    <property type="entry name" value="AAA_6"/>
</dbReference>
<gene>
    <name evidence="17" type="ORF">PBRASI_LOCUS9987</name>
</gene>
<keyword evidence="8 13" id="KW-0175">Coiled coil</keyword>
<evidence type="ECO:0000256" key="3">
    <source>
        <dbReference type="ARBA" id="ARBA00022490"/>
    </source>
</evidence>
<dbReference type="InterPro" id="IPR043157">
    <property type="entry name" value="Dynein_AAA1S"/>
</dbReference>
<keyword evidence="11" id="KW-0206">Cytoskeleton</keyword>
<dbReference type="Pfam" id="PF12774">
    <property type="entry name" value="AAA_6"/>
    <property type="match status" value="2"/>
</dbReference>
<reference evidence="17" key="1">
    <citation type="submission" date="2021-06" db="EMBL/GenBank/DDBJ databases">
        <authorList>
            <person name="Kallberg Y."/>
            <person name="Tangrot J."/>
            <person name="Rosling A."/>
        </authorList>
    </citation>
    <scope>NUCLEOTIDE SEQUENCE</scope>
    <source>
        <strain evidence="17">BR232B</strain>
    </source>
</reference>
<dbReference type="Gene3D" id="1.10.472.130">
    <property type="match status" value="1"/>
</dbReference>
<dbReference type="GO" id="GO:0005524">
    <property type="term" value="F:ATP binding"/>
    <property type="evidence" value="ECO:0007669"/>
    <property type="project" value="UniProtKB-KW"/>
</dbReference>
<feature type="domain" description="Dynein heavy chain hydrolytic ATP-binding dynein motor region" evidence="15">
    <location>
        <begin position="706"/>
        <end position="745"/>
    </location>
</feature>
<dbReference type="GO" id="GO:0005874">
    <property type="term" value="C:microtubule"/>
    <property type="evidence" value="ECO:0007669"/>
    <property type="project" value="UniProtKB-KW"/>
</dbReference>
<dbReference type="InterPro" id="IPR026983">
    <property type="entry name" value="DHC"/>
</dbReference>
<evidence type="ECO:0000256" key="10">
    <source>
        <dbReference type="ARBA" id="ARBA00023175"/>
    </source>
</evidence>
<dbReference type="GO" id="GO:0005929">
    <property type="term" value="C:cilium"/>
    <property type="evidence" value="ECO:0007669"/>
    <property type="project" value="UniProtKB-SubCell"/>
</dbReference>
<dbReference type="AlphaFoldDB" id="A0A9N9H171"/>
<dbReference type="GO" id="GO:0051959">
    <property type="term" value="F:dynein light intermediate chain binding"/>
    <property type="evidence" value="ECO:0007669"/>
    <property type="project" value="InterPro"/>
</dbReference>
<protein>
    <submittedName>
        <fullName evidence="17">5302_t:CDS:1</fullName>
    </submittedName>
</protein>
<dbReference type="GO" id="GO:0007018">
    <property type="term" value="P:microtubule-based movement"/>
    <property type="evidence" value="ECO:0007669"/>
    <property type="project" value="InterPro"/>
</dbReference>
<evidence type="ECO:0000259" key="16">
    <source>
        <dbReference type="Pfam" id="PF17852"/>
    </source>
</evidence>
<sequence length="1268" mass="145236">HPSKEDARAHWYRQLHEWLVVVCNLPRIQATRYDIELPVVNHVSAETSFTSLLTEIPEGLLAKAYEIIEEISKYVSKWLQFQSLWDLGDTDVYKRLGDDLSEWQKILAELKKSRTTFDNEEKERSFGKLGDSMGQFYTDIAKAKDDLESYAKESKTTGVSVAYVTLVQDLNVKINKWEQEINVFRSGEKTLNRHRYTSNDDRLSIGRIEGAWDGLNQLLNVANSVIKEQRERLQKQLEEEDRLIDANIKEALNEWSEKKPMQGDIKPEAAAKTLSEFEKRFNDLKTKFDGNCRAKYALHLDLVSESQLDPVLEELDAFKAVWSSLGGLADYKRNKRTVMVVRCAAALEEYLKQVRETWKSYMFELVNQNKTRLIRGWDDLFTKCSENLNSLTAMKMSPYCKSFEEEASSWEDKLNHIHVLFDVWIDVQRQWVYLEGIFSGSADIKHLLPTESQRFANINSEFLAVMKKVNKSPYVLDVLVIPDVLKSLECLAELLNKIQKALGEYLERERSSFPRFYFVGDEDLLEIIGNSKEVVHIQKHFKKMFAGVSNIILTEENTIISGMASREGEEVYFKNPISIKEHPEINDWLTMIEKEMKVSLTLLLTDAVTEMNTFYLADELDTGVFLDWSDKYPAQLVVVAVQIIWTQSVDKALTTITEGDPNDQTPMNDAIGYVLRGLEMRFYFNKDAEDPLVRLVINMANAQFYYGYEYLGVPDRLGQTPLTDRCYLTLTRALEGRLGGSPFGPIWMFNLVGLCWYFVVMKISTFDFQAMGRIFQVQTIQLGLKAAKDNPNTNRDFMRQNVLCQFLNLISALLKSQAGIFITMNPGYAGRSNLPDNLKKLLRSIAMTKPDRELIAQVMLYSQGFRTAKILASKVVPPFNLCAEQLSPQSHYDFGLRAFKSVVSAEGTKTEDEHQKLSEPIPEQEIVIQSIRETIAPKLVAEDIPPLTSLVADVFPGVEYVPVDLDKLKEEIINVCGERRLVEGELWMEKVLQLYQIQTFTMVDDVQGVEGISYVIDPKAVSKDSLYDTLDQTTREWTGGLFTHILRKIIDNVRGESSKRHWIIFDGDVDLEWVENLNSVLDDNRLLTLPNGERLSLPGNVRIMFEVETLKYATLATVSRCGMVWFSEEVVSMPMIYSNYLETLKNVALDDNEEDGMPKAHHDNEEVSPNLITQAAVANILASHVNEDGFVTKVLEHAETLEHIMDFTRMRVLNTLFSLLNKTARNVIEYNAHHTDFPMSKEHMEAYVVKRLVVSVIWNFSGDAKLES</sequence>
<comment type="subcellular location">
    <subcellularLocation>
        <location evidence="1">Cell projection</location>
        <location evidence="1">Cilium</location>
    </subcellularLocation>
    <subcellularLocation>
        <location evidence="2">Cytoplasm</location>
        <location evidence="2">Cytoskeleton</location>
    </subcellularLocation>
</comment>
<keyword evidence="6" id="KW-0067">ATP-binding</keyword>
<evidence type="ECO:0000256" key="11">
    <source>
        <dbReference type="ARBA" id="ARBA00023212"/>
    </source>
</evidence>
<keyword evidence="10" id="KW-0505">Motor protein</keyword>
<keyword evidence="4" id="KW-0493">Microtubule</keyword>
<evidence type="ECO:0000256" key="2">
    <source>
        <dbReference type="ARBA" id="ARBA00004245"/>
    </source>
</evidence>
<dbReference type="OrthoDB" id="2417548at2759"/>
<dbReference type="PANTHER" id="PTHR45703:SF36">
    <property type="entry name" value="DYNEIN HEAVY CHAIN, CYTOPLASMIC"/>
    <property type="match status" value="1"/>
</dbReference>
<feature type="domain" description="Dynein heavy chain AAA 5 extension" evidence="16">
    <location>
        <begin position="1189"/>
        <end position="1267"/>
    </location>
</feature>
<feature type="non-terminal residue" evidence="17">
    <location>
        <position position="1"/>
    </location>
</feature>
<dbReference type="InterPro" id="IPR027417">
    <property type="entry name" value="P-loop_NTPase"/>
</dbReference>
<dbReference type="Pfam" id="PF08393">
    <property type="entry name" value="DHC_N2"/>
    <property type="match status" value="1"/>
</dbReference>
<dbReference type="InterPro" id="IPR013602">
    <property type="entry name" value="Dynein_heavy_linker"/>
</dbReference>
<keyword evidence="3" id="KW-0963">Cytoplasm</keyword>
<dbReference type="GO" id="GO:0030286">
    <property type="term" value="C:dynein complex"/>
    <property type="evidence" value="ECO:0007669"/>
    <property type="project" value="UniProtKB-KW"/>
</dbReference>
<dbReference type="InterPro" id="IPR042228">
    <property type="entry name" value="Dynein_linker_3"/>
</dbReference>
<evidence type="ECO:0000313" key="18">
    <source>
        <dbReference type="Proteomes" id="UP000789739"/>
    </source>
</evidence>
<dbReference type="Gene3D" id="3.20.180.20">
    <property type="entry name" value="Dynein heavy chain, N-terminal domain 2"/>
    <property type="match status" value="1"/>
</dbReference>
<dbReference type="FunFam" id="1.10.8.710:FF:000001">
    <property type="entry name" value="Dynein axonemal heavy chain 2"/>
    <property type="match status" value="1"/>
</dbReference>
<keyword evidence="9" id="KW-0969">Cilium</keyword>
<feature type="domain" description="Dynein heavy chain hydrolytic ATP-binding dynein motor region" evidence="15">
    <location>
        <begin position="813"/>
        <end position="1000"/>
    </location>
</feature>
<evidence type="ECO:0000256" key="9">
    <source>
        <dbReference type="ARBA" id="ARBA00023069"/>
    </source>
</evidence>
<evidence type="ECO:0000256" key="6">
    <source>
        <dbReference type="ARBA" id="ARBA00022840"/>
    </source>
</evidence>
<dbReference type="FunFam" id="3.20.180.20:FF:000002">
    <property type="entry name" value="Cytoplasmic dynein heavy chain 1"/>
    <property type="match status" value="1"/>
</dbReference>
<dbReference type="Gene3D" id="3.40.50.300">
    <property type="entry name" value="P-loop containing nucleotide triphosphate hydrolases"/>
    <property type="match status" value="2"/>
</dbReference>
<evidence type="ECO:0000259" key="14">
    <source>
        <dbReference type="Pfam" id="PF08393"/>
    </source>
</evidence>
<dbReference type="Gene3D" id="1.20.58.1120">
    <property type="match status" value="2"/>
</dbReference>
<evidence type="ECO:0000256" key="1">
    <source>
        <dbReference type="ARBA" id="ARBA00004138"/>
    </source>
</evidence>
<dbReference type="InterPro" id="IPR041466">
    <property type="entry name" value="Dynein_AAA5_ext"/>
</dbReference>
<dbReference type="EMBL" id="CAJVPI010002537">
    <property type="protein sequence ID" value="CAG8645158.1"/>
    <property type="molecule type" value="Genomic_DNA"/>
</dbReference>
<feature type="domain" description="Dynein heavy chain linker" evidence="14">
    <location>
        <begin position="345"/>
        <end position="606"/>
    </location>
</feature>
<evidence type="ECO:0000256" key="12">
    <source>
        <dbReference type="ARBA" id="ARBA00023273"/>
    </source>
</evidence>
<dbReference type="PANTHER" id="PTHR45703">
    <property type="entry name" value="DYNEIN HEAVY CHAIN"/>
    <property type="match status" value="1"/>
</dbReference>
<evidence type="ECO:0000256" key="7">
    <source>
        <dbReference type="ARBA" id="ARBA00023017"/>
    </source>
</evidence>
<comment type="caution">
    <text evidence="17">The sequence shown here is derived from an EMBL/GenBank/DDBJ whole genome shotgun (WGS) entry which is preliminary data.</text>
</comment>
<dbReference type="Proteomes" id="UP000789739">
    <property type="component" value="Unassembled WGS sequence"/>
</dbReference>
<keyword evidence="5" id="KW-0547">Nucleotide-binding</keyword>
<dbReference type="Gene3D" id="1.20.140.100">
    <property type="entry name" value="Dynein heavy chain, N-terminal domain 2"/>
    <property type="match status" value="1"/>
</dbReference>
<evidence type="ECO:0000256" key="5">
    <source>
        <dbReference type="ARBA" id="ARBA00022741"/>
    </source>
</evidence>
<evidence type="ECO:0000313" key="17">
    <source>
        <dbReference type="EMBL" id="CAG8645158.1"/>
    </source>
</evidence>
<organism evidence="17 18">
    <name type="scientific">Paraglomus brasilianum</name>
    <dbReference type="NCBI Taxonomy" id="144538"/>
    <lineage>
        <taxon>Eukaryota</taxon>
        <taxon>Fungi</taxon>
        <taxon>Fungi incertae sedis</taxon>
        <taxon>Mucoromycota</taxon>
        <taxon>Glomeromycotina</taxon>
        <taxon>Glomeromycetes</taxon>
        <taxon>Paraglomerales</taxon>
        <taxon>Paraglomeraceae</taxon>
        <taxon>Paraglomus</taxon>
    </lineage>
</organism>
<dbReference type="Gene3D" id="1.10.8.710">
    <property type="match status" value="1"/>
</dbReference>
<proteinExistence type="predicted"/>